<reference evidence="2 3" key="1">
    <citation type="submission" date="2020-08" db="EMBL/GenBank/DDBJ databases">
        <title>Genomic Encyclopedia of Type Strains, Phase III (KMG-III): the genomes of soil and plant-associated and newly described type strains.</title>
        <authorList>
            <person name="Whitman W."/>
        </authorList>
    </citation>
    <scope>NUCLEOTIDE SEQUENCE [LARGE SCALE GENOMIC DNA]</scope>
    <source>
        <strain evidence="2 3">CECT 8960</strain>
    </source>
</reference>
<dbReference type="GO" id="GO:0016853">
    <property type="term" value="F:isomerase activity"/>
    <property type="evidence" value="ECO:0007669"/>
    <property type="project" value="UniProtKB-KW"/>
</dbReference>
<dbReference type="InterPro" id="IPR000866">
    <property type="entry name" value="AhpC/TSA"/>
</dbReference>
<dbReference type="Proteomes" id="UP000520767">
    <property type="component" value="Unassembled WGS sequence"/>
</dbReference>
<dbReference type="InterPro" id="IPR047262">
    <property type="entry name" value="PRX-like1"/>
</dbReference>
<proteinExistence type="predicted"/>
<name>A0A7W7QB86_9PSEU</name>
<dbReference type="Pfam" id="PF00578">
    <property type="entry name" value="AhpC-TSA"/>
    <property type="match status" value="1"/>
</dbReference>
<evidence type="ECO:0000259" key="1">
    <source>
        <dbReference type="PROSITE" id="PS51352"/>
    </source>
</evidence>
<organism evidence="2 3">
    <name type="scientific">Actinophytocola algeriensis</name>
    <dbReference type="NCBI Taxonomy" id="1768010"/>
    <lineage>
        <taxon>Bacteria</taxon>
        <taxon>Bacillati</taxon>
        <taxon>Actinomycetota</taxon>
        <taxon>Actinomycetes</taxon>
        <taxon>Pseudonocardiales</taxon>
        <taxon>Pseudonocardiaceae</taxon>
    </lineage>
</organism>
<dbReference type="Gene3D" id="3.40.30.10">
    <property type="entry name" value="Glutaredoxin"/>
    <property type="match status" value="1"/>
</dbReference>
<dbReference type="SUPFAM" id="SSF52833">
    <property type="entry name" value="Thioredoxin-like"/>
    <property type="match status" value="1"/>
</dbReference>
<dbReference type="InterPro" id="IPR036249">
    <property type="entry name" value="Thioredoxin-like_sf"/>
</dbReference>
<keyword evidence="2" id="KW-0413">Isomerase</keyword>
<accession>A0A7W7QB86</accession>
<keyword evidence="3" id="KW-1185">Reference proteome</keyword>
<dbReference type="RefSeq" id="WP_184814503.1">
    <property type="nucleotide sequence ID" value="NZ_JACHJQ010000007.1"/>
</dbReference>
<dbReference type="CDD" id="cd02969">
    <property type="entry name" value="PRX_like1"/>
    <property type="match status" value="1"/>
</dbReference>
<dbReference type="PANTHER" id="PTHR43640">
    <property type="entry name" value="OS07G0260300 PROTEIN"/>
    <property type="match status" value="1"/>
</dbReference>
<evidence type="ECO:0000313" key="2">
    <source>
        <dbReference type="EMBL" id="MBB4910461.1"/>
    </source>
</evidence>
<feature type="domain" description="Thioredoxin" evidence="1">
    <location>
        <begin position="9"/>
        <end position="162"/>
    </location>
</feature>
<comment type="caution">
    <text evidence="2">The sequence shown here is derived from an EMBL/GenBank/DDBJ whole genome shotgun (WGS) entry which is preliminary data.</text>
</comment>
<dbReference type="PANTHER" id="PTHR43640:SF1">
    <property type="entry name" value="THIOREDOXIN-DEPENDENT PEROXIREDOXIN"/>
    <property type="match status" value="1"/>
</dbReference>
<gene>
    <name evidence="2" type="ORF">FHR82_006719</name>
</gene>
<dbReference type="EMBL" id="JACHJQ010000007">
    <property type="protein sequence ID" value="MBB4910461.1"/>
    <property type="molecule type" value="Genomic_DNA"/>
</dbReference>
<dbReference type="InterPro" id="IPR013766">
    <property type="entry name" value="Thioredoxin_domain"/>
</dbReference>
<sequence length="184" mass="19595">MVATPSTMAPLGSAAPAFALAEPDGTTWTFDGIAGPRGTLVAFVCNHCPYVKHIAPHLGALAARWRQRGLGVIGINPNPDHPDETPEQMAVNATAWRWTFPYVSDTEQSAAGDYRAACTPDFFLYDGANRLVYRGRFDAARPGNGVPVTGDELGAAVDSVLAGEEIEVGQLPSIGCSIKWKDRP</sequence>
<dbReference type="AlphaFoldDB" id="A0A7W7QB86"/>
<dbReference type="PROSITE" id="PS51352">
    <property type="entry name" value="THIOREDOXIN_2"/>
    <property type="match status" value="1"/>
</dbReference>
<dbReference type="GO" id="GO:0016209">
    <property type="term" value="F:antioxidant activity"/>
    <property type="evidence" value="ECO:0007669"/>
    <property type="project" value="InterPro"/>
</dbReference>
<dbReference type="GO" id="GO:0016491">
    <property type="term" value="F:oxidoreductase activity"/>
    <property type="evidence" value="ECO:0007669"/>
    <property type="project" value="InterPro"/>
</dbReference>
<evidence type="ECO:0000313" key="3">
    <source>
        <dbReference type="Proteomes" id="UP000520767"/>
    </source>
</evidence>
<protein>
    <submittedName>
        <fullName evidence="2">Thiol-disulfide isomerase/thioredoxin</fullName>
    </submittedName>
</protein>